<evidence type="ECO:0000256" key="6">
    <source>
        <dbReference type="ARBA" id="ARBA00022962"/>
    </source>
</evidence>
<keyword evidence="6 8" id="KW-0315">Glutamine amidotransferase</keyword>
<feature type="active site" description="For GATase activity" evidence="8">
    <location>
        <position position="2"/>
    </location>
</feature>
<dbReference type="InterPro" id="IPR033738">
    <property type="entry name" value="AsnB_N"/>
</dbReference>
<dbReference type="NCBIfam" id="TIGR01536">
    <property type="entry name" value="asn_synth_AEB"/>
    <property type="match status" value="1"/>
</dbReference>
<sequence>MCGLVAIYNEKTPISQEKLLLATQLLKHRGPDAQNIWIASNDHVGLGHARLSIMDLEHGTQPLHNKDLQLHAIVNGEFYDFEIIRSMLIKKGYQFFTNSDSEIILSLYHCFGLNFFNYLNGEFAFILFDEKNKLIIAARDRFGVKPLFYTQQAGSWCFASEIKALLALGISSQWNTNAVFQIFSGFALQEETCFEGIKQVKPGHCLLIDIKNQNQTTHQYWEWSFPSKNSVVSSYNPFDFIEEFERLFQQAITRRLRSDVPIACYLSGGLDSSSILSVMTENYPGKVDAFHVSFNESTYLNEYDYAHLVAKNLHITFHSLPITTQEMAKNYSNTILHTESLITNPNSIAKYLLSSEVQQSNYKVVLTGEGADEILGGYRGNYNDFIIAKSCGFFKNLTQNKLLYRKQPLNQKLRALQFLITNHYQVTKRLHYQPALFTNSLSWILLLHSVFNLQQDPQFELLNTLNCDDQISPGNSSLYLWAKSGFSEVILSALGDRVEMAHSIEARLPFLDNDLVKFATKLPDNIKAHITGEKFILKEAMRHRLPSKIVSRRKFPFAAPSFILDGNKTALYHLLDDVFSSGLLDKLPFLNKKIILNHFKNLPYAANSYYNGHLMHLVLSACLLSLNFNL</sequence>
<evidence type="ECO:0000256" key="4">
    <source>
        <dbReference type="ARBA" id="ARBA00022741"/>
    </source>
</evidence>
<evidence type="ECO:0000256" key="10">
    <source>
        <dbReference type="PIRSR" id="PIRSR001589-3"/>
    </source>
</evidence>
<dbReference type="GO" id="GO:0006529">
    <property type="term" value="P:asparagine biosynthetic process"/>
    <property type="evidence" value="ECO:0007669"/>
    <property type="project" value="UniProtKB-KW"/>
</dbReference>
<dbReference type="Proteomes" id="UP000054926">
    <property type="component" value="Unassembled WGS sequence"/>
</dbReference>
<dbReference type="InterPro" id="IPR051786">
    <property type="entry name" value="ASN_synthetase/amidase"/>
</dbReference>
<dbReference type="GO" id="GO:0005524">
    <property type="term" value="F:ATP binding"/>
    <property type="evidence" value="ECO:0007669"/>
    <property type="project" value="UniProtKB-KW"/>
</dbReference>
<dbReference type="EMBL" id="LNYY01000016">
    <property type="protein sequence ID" value="KTD70121.1"/>
    <property type="molecule type" value="Genomic_DNA"/>
</dbReference>
<keyword evidence="12" id="KW-0436">Ligase</keyword>
<comment type="caution">
    <text evidence="12">The sequence shown here is derived from an EMBL/GenBank/DDBJ whole genome shotgun (WGS) entry which is preliminary data.</text>
</comment>
<feature type="binding site" evidence="9">
    <location>
        <position position="292"/>
    </location>
    <ligand>
        <name>ATP</name>
        <dbReference type="ChEBI" id="CHEBI:30616"/>
    </ligand>
</feature>
<comment type="similarity">
    <text evidence="2">Belongs to the asparagine synthetase family.</text>
</comment>
<dbReference type="CDD" id="cd01991">
    <property type="entry name" value="Asn_synthase_B_C"/>
    <property type="match status" value="1"/>
</dbReference>
<name>A0A0W0ZMJ9_9GAMM</name>
<dbReference type="InterPro" id="IPR006426">
    <property type="entry name" value="Asn_synth_AEB"/>
</dbReference>
<evidence type="ECO:0000256" key="9">
    <source>
        <dbReference type="PIRSR" id="PIRSR001589-2"/>
    </source>
</evidence>
<evidence type="ECO:0000256" key="8">
    <source>
        <dbReference type="PIRSR" id="PIRSR001589-1"/>
    </source>
</evidence>
<evidence type="ECO:0000256" key="7">
    <source>
        <dbReference type="ARBA" id="ARBA00048741"/>
    </source>
</evidence>
<dbReference type="Pfam" id="PF13537">
    <property type="entry name" value="GATase_7"/>
    <property type="match status" value="1"/>
</dbReference>
<dbReference type="PANTHER" id="PTHR43284:SF1">
    <property type="entry name" value="ASPARAGINE SYNTHETASE"/>
    <property type="match status" value="1"/>
</dbReference>
<evidence type="ECO:0000313" key="13">
    <source>
        <dbReference type="Proteomes" id="UP000054926"/>
    </source>
</evidence>
<dbReference type="PANTHER" id="PTHR43284">
    <property type="entry name" value="ASPARAGINE SYNTHETASE (GLUTAMINE-HYDROLYZING)"/>
    <property type="match status" value="1"/>
</dbReference>
<organism evidence="12 13">
    <name type="scientific">Legionella steelei</name>
    <dbReference type="NCBI Taxonomy" id="947033"/>
    <lineage>
        <taxon>Bacteria</taxon>
        <taxon>Pseudomonadati</taxon>
        <taxon>Pseudomonadota</taxon>
        <taxon>Gammaproteobacteria</taxon>
        <taxon>Legionellales</taxon>
        <taxon>Legionellaceae</taxon>
        <taxon>Legionella</taxon>
    </lineage>
</organism>
<feature type="domain" description="Glutamine amidotransferase type-2" evidence="11">
    <location>
        <begin position="2"/>
        <end position="211"/>
    </location>
</feature>
<dbReference type="PROSITE" id="PS51278">
    <property type="entry name" value="GATASE_TYPE_2"/>
    <property type="match status" value="1"/>
</dbReference>
<feature type="site" description="Important for beta-aspartyl-AMP intermediate formation" evidence="10">
    <location>
        <position position="369"/>
    </location>
</feature>
<keyword evidence="8" id="KW-0061">Asparagine biosynthesis</keyword>
<accession>A0A0W0ZMJ9</accession>
<evidence type="ECO:0000256" key="1">
    <source>
        <dbReference type="ARBA" id="ARBA00005187"/>
    </source>
</evidence>
<dbReference type="SUPFAM" id="SSF52402">
    <property type="entry name" value="Adenine nucleotide alpha hydrolases-like"/>
    <property type="match status" value="1"/>
</dbReference>
<dbReference type="InterPro" id="IPR001962">
    <property type="entry name" value="Asn_synthase"/>
</dbReference>
<dbReference type="PATRIC" id="fig|947033.5.peg.772"/>
<feature type="binding site" evidence="9">
    <location>
        <position position="100"/>
    </location>
    <ligand>
        <name>L-glutamine</name>
        <dbReference type="ChEBI" id="CHEBI:58359"/>
    </ligand>
</feature>
<evidence type="ECO:0000313" key="12">
    <source>
        <dbReference type="EMBL" id="KTD70121.1"/>
    </source>
</evidence>
<dbReference type="AlphaFoldDB" id="A0A0W0ZMJ9"/>
<dbReference type="Pfam" id="PF00733">
    <property type="entry name" value="Asn_synthase"/>
    <property type="match status" value="1"/>
</dbReference>
<dbReference type="SUPFAM" id="SSF56235">
    <property type="entry name" value="N-terminal nucleophile aminohydrolases (Ntn hydrolases)"/>
    <property type="match status" value="1"/>
</dbReference>
<reference evidence="12 13" key="1">
    <citation type="submission" date="2015-11" db="EMBL/GenBank/DDBJ databases">
        <title>Genomic analysis of 38 Legionella species identifies large and diverse effector repertoires.</title>
        <authorList>
            <person name="Burstein D."/>
            <person name="Amaro F."/>
            <person name="Zusman T."/>
            <person name="Lifshitz Z."/>
            <person name="Cohen O."/>
            <person name="Gilbert J.A."/>
            <person name="Pupko T."/>
            <person name="Shuman H.A."/>
            <person name="Segal G."/>
        </authorList>
    </citation>
    <scope>NUCLEOTIDE SEQUENCE [LARGE SCALE GENOMIC DNA]</scope>
    <source>
        <strain evidence="12 13">IMVS3376</strain>
    </source>
</reference>
<dbReference type="GO" id="GO:0004066">
    <property type="term" value="F:asparagine synthase (glutamine-hydrolyzing) activity"/>
    <property type="evidence" value="ECO:0007669"/>
    <property type="project" value="UniProtKB-EC"/>
</dbReference>
<evidence type="ECO:0000259" key="11">
    <source>
        <dbReference type="PROSITE" id="PS51278"/>
    </source>
</evidence>
<dbReference type="RefSeq" id="WP_058509730.1">
    <property type="nucleotide sequence ID" value="NZ_LNYY01000016.1"/>
</dbReference>
<dbReference type="Gene3D" id="3.40.50.620">
    <property type="entry name" value="HUPs"/>
    <property type="match status" value="1"/>
</dbReference>
<keyword evidence="5 9" id="KW-0067">ATP-binding</keyword>
<proteinExistence type="inferred from homology"/>
<evidence type="ECO:0000256" key="5">
    <source>
        <dbReference type="ARBA" id="ARBA00022840"/>
    </source>
</evidence>
<comment type="pathway">
    <text evidence="1">Amino-acid biosynthesis; L-asparagine biosynthesis; L-asparagine from L-aspartate (L-Gln route): step 1/1.</text>
</comment>
<dbReference type="EC" id="6.3.5.4" evidence="3"/>
<protein>
    <recommendedName>
        <fullName evidence="3">asparagine synthase (glutamine-hydrolyzing)</fullName>
        <ecNumber evidence="3">6.3.5.4</ecNumber>
    </recommendedName>
</protein>
<dbReference type="GO" id="GO:0005829">
    <property type="term" value="C:cytosol"/>
    <property type="evidence" value="ECO:0007669"/>
    <property type="project" value="TreeGrafter"/>
</dbReference>
<dbReference type="OrthoDB" id="9763290at2"/>
<dbReference type="InterPro" id="IPR017932">
    <property type="entry name" value="GATase_2_dom"/>
</dbReference>
<dbReference type="Gene3D" id="3.60.20.10">
    <property type="entry name" value="Glutamine Phosphoribosylpyrophosphate, subunit 1, domain 1"/>
    <property type="match status" value="1"/>
</dbReference>
<comment type="catalytic activity">
    <reaction evidence="7">
        <text>L-aspartate + L-glutamine + ATP + H2O = L-asparagine + L-glutamate + AMP + diphosphate + H(+)</text>
        <dbReference type="Rhea" id="RHEA:12228"/>
        <dbReference type="ChEBI" id="CHEBI:15377"/>
        <dbReference type="ChEBI" id="CHEBI:15378"/>
        <dbReference type="ChEBI" id="CHEBI:29985"/>
        <dbReference type="ChEBI" id="CHEBI:29991"/>
        <dbReference type="ChEBI" id="CHEBI:30616"/>
        <dbReference type="ChEBI" id="CHEBI:33019"/>
        <dbReference type="ChEBI" id="CHEBI:58048"/>
        <dbReference type="ChEBI" id="CHEBI:58359"/>
        <dbReference type="ChEBI" id="CHEBI:456215"/>
        <dbReference type="EC" id="6.3.5.4"/>
    </reaction>
</comment>
<dbReference type="PIRSF" id="PIRSF001589">
    <property type="entry name" value="Asn_synthetase_glu-h"/>
    <property type="match status" value="1"/>
</dbReference>
<keyword evidence="13" id="KW-1185">Reference proteome</keyword>
<keyword evidence="8" id="KW-0028">Amino-acid biosynthesis</keyword>
<gene>
    <name evidence="12" type="ORF">Lste_0725</name>
</gene>
<dbReference type="CDD" id="cd00712">
    <property type="entry name" value="AsnB"/>
    <property type="match status" value="1"/>
</dbReference>
<dbReference type="InterPro" id="IPR029055">
    <property type="entry name" value="Ntn_hydrolases_N"/>
</dbReference>
<evidence type="ECO:0000256" key="3">
    <source>
        <dbReference type="ARBA" id="ARBA00012737"/>
    </source>
</evidence>
<dbReference type="STRING" id="947033.Lste_0725"/>
<evidence type="ECO:0000256" key="2">
    <source>
        <dbReference type="ARBA" id="ARBA00005752"/>
    </source>
</evidence>
<keyword evidence="4 9" id="KW-0547">Nucleotide-binding</keyword>
<dbReference type="InterPro" id="IPR014729">
    <property type="entry name" value="Rossmann-like_a/b/a_fold"/>
</dbReference>